<comment type="caution">
    <text evidence="1">The sequence shown here is derived from an EMBL/GenBank/DDBJ whole genome shotgun (WGS) entry which is preliminary data.</text>
</comment>
<dbReference type="EMBL" id="AHNR02000078">
    <property type="protein sequence ID" value="EKR52683.1"/>
    <property type="molecule type" value="Genomic_DNA"/>
</dbReference>
<sequence>MQKSDWTMILFVFPSSSHNLQSLTVNPRFVGVPTFIFYEKIDLG</sequence>
<accession>A0A0E2CY35</accession>
<evidence type="ECO:0000313" key="1">
    <source>
        <dbReference type="EMBL" id="EKR52683.1"/>
    </source>
</evidence>
<gene>
    <name evidence="1" type="ORF">LEP1GSC105_0931</name>
</gene>
<name>A0A0E2CY35_LEPIR</name>
<protein>
    <submittedName>
        <fullName evidence="1">Uncharacterized protein</fullName>
    </submittedName>
</protein>
<reference evidence="1 2" key="1">
    <citation type="submission" date="2012-10" db="EMBL/GenBank/DDBJ databases">
        <authorList>
            <person name="Harkins D.M."/>
            <person name="Durkin A.S."/>
            <person name="Brinkac L.M."/>
            <person name="Haft D.H."/>
            <person name="Selengut J.D."/>
            <person name="Sanka R."/>
            <person name="DePew J."/>
            <person name="Purushe J."/>
            <person name="Chanthongthip A."/>
            <person name="Lattana O."/>
            <person name="Phetsouvanh R."/>
            <person name="Newton P.N."/>
            <person name="Vinetz J.M."/>
            <person name="Sutton G.G."/>
            <person name="Nierman W.C."/>
            <person name="Fouts D.E."/>
        </authorList>
    </citation>
    <scope>NUCLEOTIDE SEQUENCE [LARGE SCALE GENOMIC DNA]</scope>
    <source>
        <strain evidence="1 2">UI 12758</strain>
    </source>
</reference>
<dbReference type="Proteomes" id="UP000001340">
    <property type="component" value="Unassembled WGS sequence"/>
</dbReference>
<dbReference type="AlphaFoldDB" id="A0A0E2CY35"/>
<proteinExistence type="predicted"/>
<organism evidence="1 2">
    <name type="scientific">Leptospira interrogans str. UI 12758</name>
    <dbReference type="NCBI Taxonomy" id="1049938"/>
    <lineage>
        <taxon>Bacteria</taxon>
        <taxon>Pseudomonadati</taxon>
        <taxon>Spirochaetota</taxon>
        <taxon>Spirochaetia</taxon>
        <taxon>Leptospirales</taxon>
        <taxon>Leptospiraceae</taxon>
        <taxon>Leptospira</taxon>
    </lineage>
</organism>
<evidence type="ECO:0000313" key="2">
    <source>
        <dbReference type="Proteomes" id="UP000001340"/>
    </source>
</evidence>